<dbReference type="Proteomes" id="UP001154078">
    <property type="component" value="Chromosome 1"/>
</dbReference>
<dbReference type="AlphaFoldDB" id="A0A9P0ATB5"/>
<dbReference type="InterPro" id="IPR011989">
    <property type="entry name" value="ARM-like"/>
</dbReference>
<keyword evidence="4" id="KW-0833">Ubl conjugation pathway</keyword>
<evidence type="ECO:0000256" key="5">
    <source>
        <dbReference type="ARBA" id="ARBA00067612"/>
    </source>
</evidence>
<dbReference type="InterPro" id="IPR056845">
    <property type="entry name" value="LRR_Zer-1"/>
</dbReference>
<keyword evidence="10" id="KW-1185">Reference proteome</keyword>
<evidence type="ECO:0000256" key="1">
    <source>
        <dbReference type="ARBA" id="ARBA00009420"/>
    </source>
</evidence>
<dbReference type="SUPFAM" id="SSF48371">
    <property type="entry name" value="ARM repeat"/>
    <property type="match status" value="1"/>
</dbReference>
<comment type="similarity">
    <text evidence="1">Belongs to the zyg-11 family.</text>
</comment>
<keyword evidence="3" id="KW-0677">Repeat</keyword>
<evidence type="ECO:0000313" key="9">
    <source>
        <dbReference type="EMBL" id="CAH0547370.1"/>
    </source>
</evidence>
<dbReference type="InterPro" id="IPR032675">
    <property type="entry name" value="LRR_dom_sf"/>
</dbReference>
<evidence type="ECO:0000256" key="4">
    <source>
        <dbReference type="ARBA" id="ARBA00022786"/>
    </source>
</evidence>
<keyword evidence="2" id="KW-0433">Leucine-rich repeat</keyword>
<dbReference type="GO" id="GO:0031462">
    <property type="term" value="C:Cul2-RING ubiquitin ligase complex"/>
    <property type="evidence" value="ECO:0007669"/>
    <property type="project" value="TreeGrafter"/>
</dbReference>
<dbReference type="PANTHER" id="PTHR12904">
    <property type="match status" value="1"/>
</dbReference>
<protein>
    <recommendedName>
        <fullName evidence="5">Protein zer-1 homolog</fullName>
    </recommendedName>
    <alternativeName>
        <fullName evidence="6">Zyg-11 homolog B-like protein</fullName>
    </alternativeName>
</protein>
<accession>A0A9P0ATB5</accession>
<evidence type="ECO:0000256" key="3">
    <source>
        <dbReference type="ARBA" id="ARBA00022737"/>
    </source>
</evidence>
<dbReference type="PANTHER" id="PTHR12904:SF23">
    <property type="entry name" value="PROTEIN ZER-1 HOMOLOG"/>
    <property type="match status" value="1"/>
</dbReference>
<reference evidence="9" key="1">
    <citation type="submission" date="2021-12" db="EMBL/GenBank/DDBJ databases">
        <authorList>
            <person name="King R."/>
        </authorList>
    </citation>
    <scope>NUCLEOTIDE SEQUENCE</scope>
</reference>
<dbReference type="Pfam" id="PF22964">
    <property type="entry name" value="ZER1-like_2nd"/>
    <property type="match status" value="1"/>
</dbReference>
<feature type="domain" description="Protein zer-1 homolog-like C-terminal" evidence="7">
    <location>
        <begin position="398"/>
        <end position="755"/>
    </location>
</feature>
<dbReference type="Gene3D" id="1.25.10.10">
    <property type="entry name" value="Leucine-rich Repeat Variant"/>
    <property type="match status" value="1"/>
</dbReference>
<dbReference type="InterPro" id="IPR055142">
    <property type="entry name" value="ZER1-like_C"/>
</dbReference>
<dbReference type="FunFam" id="1.25.10.10:FF:000111">
    <property type="entry name" value="Protein zer-1 homolog"/>
    <property type="match status" value="1"/>
</dbReference>
<evidence type="ECO:0000259" key="8">
    <source>
        <dbReference type="Pfam" id="PF25013"/>
    </source>
</evidence>
<dbReference type="Gene3D" id="3.80.10.10">
    <property type="entry name" value="Ribonuclease Inhibitor"/>
    <property type="match status" value="1"/>
</dbReference>
<dbReference type="InterPro" id="IPR051341">
    <property type="entry name" value="Zyg-11_UBL_adapter"/>
</dbReference>
<sequence length="769" mass="87288">MLQSKCRHSIALPLDSCSFCNSTPESLLDVCFDYINNHLDTICVANQFGNLQLREGVALPVEISERLLSVRSNSLNHINSKFINIFSDTTCTRLKRVKLRKTQIGNEDLEVLLKHRLLELEISHSPDLTSKCVKLLTEYGTSLNSLIIEDTNIFPKNIYGHLKFTEEHYDKGFIFLAPALKKLSLRGLQELQSDFYMLLLNQLMNLTHLDLSNCSHLQNFDYTEHLTNLTSLILYNVDNIECKITAICKLKLLRHLDISTSKEDRGKYNKGNEILTTIVESLPRLTSLDISGTNLAGTGVAEHSNGSYASDIPGLSSRVTNPFQYLGLYETSHDACLRYDIPAKLIAGNANEEQILIAALAFLDRPEMLQKILNELFHVFRFDSCEYVGQTLNIVLEAMGRHMHERHIQISGSATLFYIVKGTGKELHDVVKVKRRIITTLLNGMSLHRDDDTMMRNGCLTLCQFKIPMDVLFDYERLVDILLHSVHGMQQESFVQRIGIYLLNSLACQVDGQQKVKLGDLGAISKMIWLISERLKKNLCDDVLEVAWSTMWNVTDETPSNCRKFLECNGMEFFLSCLEKFPDKEELLRNMMGLLGNVAEVQELRHYLLTSEYLEVFSNLLDSRSDGIEVSYNAAGVISHIASDGPEVWNVANPSRAAVLKKMVSAIERWDISSQRNINYRSFEPILYLVKVYHTPECQYWAVWALANLTKVYPEKYCSLIEKEGGLDLLKKLMKTPGPPCAVKLLAGIVVENCKQHNEWQGIEAHFDG</sequence>
<proteinExistence type="inferred from homology"/>
<evidence type="ECO:0000313" key="10">
    <source>
        <dbReference type="Proteomes" id="UP001154078"/>
    </source>
</evidence>
<evidence type="ECO:0000256" key="2">
    <source>
        <dbReference type="ARBA" id="ARBA00022614"/>
    </source>
</evidence>
<dbReference type="Pfam" id="PF25013">
    <property type="entry name" value="LRR_Zer-1"/>
    <property type="match status" value="1"/>
</dbReference>
<dbReference type="OrthoDB" id="5783533at2759"/>
<organism evidence="9 10">
    <name type="scientific">Brassicogethes aeneus</name>
    <name type="common">Rape pollen beetle</name>
    <name type="synonym">Meligethes aeneus</name>
    <dbReference type="NCBI Taxonomy" id="1431903"/>
    <lineage>
        <taxon>Eukaryota</taxon>
        <taxon>Metazoa</taxon>
        <taxon>Ecdysozoa</taxon>
        <taxon>Arthropoda</taxon>
        <taxon>Hexapoda</taxon>
        <taxon>Insecta</taxon>
        <taxon>Pterygota</taxon>
        <taxon>Neoptera</taxon>
        <taxon>Endopterygota</taxon>
        <taxon>Coleoptera</taxon>
        <taxon>Polyphaga</taxon>
        <taxon>Cucujiformia</taxon>
        <taxon>Nitidulidae</taxon>
        <taxon>Meligethinae</taxon>
        <taxon>Brassicogethes</taxon>
    </lineage>
</organism>
<name>A0A9P0ATB5_BRAAE</name>
<dbReference type="SUPFAM" id="SSF52047">
    <property type="entry name" value="RNI-like"/>
    <property type="match status" value="1"/>
</dbReference>
<dbReference type="SMART" id="SM00185">
    <property type="entry name" value="ARM"/>
    <property type="match status" value="3"/>
</dbReference>
<dbReference type="InterPro" id="IPR000225">
    <property type="entry name" value="Armadillo"/>
</dbReference>
<feature type="domain" description="Zer-1-like leucine-rich repeats region" evidence="8">
    <location>
        <begin position="199"/>
        <end position="331"/>
    </location>
</feature>
<evidence type="ECO:0000256" key="6">
    <source>
        <dbReference type="ARBA" id="ARBA00081214"/>
    </source>
</evidence>
<evidence type="ECO:0000259" key="7">
    <source>
        <dbReference type="Pfam" id="PF22964"/>
    </source>
</evidence>
<dbReference type="EMBL" id="OV121132">
    <property type="protein sequence ID" value="CAH0547370.1"/>
    <property type="molecule type" value="Genomic_DNA"/>
</dbReference>
<gene>
    <name evidence="9" type="ORF">MELIAE_LOCUS1375</name>
</gene>
<dbReference type="InterPro" id="IPR016024">
    <property type="entry name" value="ARM-type_fold"/>
</dbReference>